<dbReference type="Pfam" id="PF08223">
    <property type="entry name" value="PaaX_C"/>
    <property type="match status" value="1"/>
</dbReference>
<dbReference type="Pfam" id="PF20803">
    <property type="entry name" value="PaaX_M"/>
    <property type="match status" value="1"/>
</dbReference>
<name>A0A7W5Y9F8_9ACTN</name>
<evidence type="ECO:0000313" key="3">
    <source>
        <dbReference type="EMBL" id="MBB3725768.1"/>
    </source>
</evidence>
<dbReference type="RefSeq" id="WP_246451707.1">
    <property type="nucleotide sequence ID" value="NZ_JACIBV010000001.1"/>
</dbReference>
<dbReference type="InterPro" id="IPR036388">
    <property type="entry name" value="WH-like_DNA-bd_sf"/>
</dbReference>
<evidence type="ECO:0000313" key="4">
    <source>
        <dbReference type="Proteomes" id="UP000579945"/>
    </source>
</evidence>
<dbReference type="InterPro" id="IPR011965">
    <property type="entry name" value="PaaX_trns_reg"/>
</dbReference>
<dbReference type="Proteomes" id="UP000579945">
    <property type="component" value="Unassembled WGS sequence"/>
</dbReference>
<protein>
    <submittedName>
        <fullName evidence="3">Phenylacetic acid degradation operon negative regulatory protein</fullName>
    </submittedName>
</protein>
<dbReference type="InterPro" id="IPR013225">
    <property type="entry name" value="PaaX_C"/>
</dbReference>
<dbReference type="GO" id="GO:0006351">
    <property type="term" value="P:DNA-templated transcription"/>
    <property type="evidence" value="ECO:0007669"/>
    <property type="project" value="InterPro"/>
</dbReference>
<dbReference type="Gene3D" id="1.10.10.10">
    <property type="entry name" value="Winged helix-like DNA-binding domain superfamily/Winged helix DNA-binding domain"/>
    <property type="match status" value="1"/>
</dbReference>
<organism evidence="3 4">
    <name type="scientific">Nonomuraea dietziae</name>
    <dbReference type="NCBI Taxonomy" id="65515"/>
    <lineage>
        <taxon>Bacteria</taxon>
        <taxon>Bacillati</taxon>
        <taxon>Actinomycetota</taxon>
        <taxon>Actinomycetes</taxon>
        <taxon>Streptosporangiales</taxon>
        <taxon>Streptosporangiaceae</taxon>
        <taxon>Nonomuraea</taxon>
    </lineage>
</organism>
<reference evidence="3 4" key="1">
    <citation type="submission" date="2020-08" db="EMBL/GenBank/DDBJ databases">
        <title>Sequencing the genomes of 1000 actinobacteria strains.</title>
        <authorList>
            <person name="Klenk H.-P."/>
        </authorList>
    </citation>
    <scope>NUCLEOTIDE SEQUENCE [LARGE SCALE GENOMIC DNA]</scope>
    <source>
        <strain evidence="3 4">DSM 44320</strain>
    </source>
</reference>
<dbReference type="AlphaFoldDB" id="A0A7W5Y9F8"/>
<feature type="domain" description="Transcriptional repressor PaaX-like C-terminal" evidence="1">
    <location>
        <begin position="198"/>
        <end position="281"/>
    </location>
</feature>
<accession>A0A7W5Y9F8</accession>
<dbReference type="EMBL" id="JACIBV010000001">
    <property type="protein sequence ID" value="MBB3725768.1"/>
    <property type="molecule type" value="Genomic_DNA"/>
</dbReference>
<dbReference type="PIRSF" id="PIRSF020623">
    <property type="entry name" value="PaaX"/>
    <property type="match status" value="1"/>
</dbReference>
<dbReference type="GeneID" id="95388178"/>
<keyword evidence="4" id="KW-1185">Reference proteome</keyword>
<sequence length="310" mass="33385">MGVHPNTPMGTGADAGSAAPVPVPTRLLVHALVREDGTVDAGELYTVAGLLGMSDQQVRLCVKRLVAEGRFSHEGRGRKALLRTVADATGSLTPNLAYVRHAYRQDHGLAPWDGVWHLFAFAIPESSRTSRDALRDTLRHLGAAPVQSGLYVSANRIEELVEAQTRHLGVAHALTCLTTTDLRIGGQEDPPALAAALWPLDDIAARHDRLADFARVCLDRLAQQDTLTGSEQLTMAVQLAAAFTHAMEPDPLLPPELLPQPWPGAHARRLTAACWTALTAADTHATTGTPVPRLFVQYEDLLASIPDRLT</sequence>
<proteinExistence type="predicted"/>
<dbReference type="PANTHER" id="PTHR30319">
    <property type="entry name" value="PHENYLACETIC ACID REGULATOR-RELATED TRANSCRIPTIONAL REPRESSOR"/>
    <property type="match status" value="1"/>
</dbReference>
<comment type="caution">
    <text evidence="3">The sequence shown here is derived from an EMBL/GenBank/DDBJ whole genome shotgun (WGS) entry which is preliminary data.</text>
</comment>
<dbReference type="InterPro" id="IPR048846">
    <property type="entry name" value="PaaX-like_central"/>
</dbReference>
<dbReference type="Gene3D" id="3.30.70.2650">
    <property type="match status" value="1"/>
</dbReference>
<evidence type="ECO:0000259" key="2">
    <source>
        <dbReference type="Pfam" id="PF20803"/>
    </source>
</evidence>
<feature type="domain" description="Transcriptional repressor PaaX-like central Cas2-like" evidence="2">
    <location>
        <begin position="110"/>
        <end position="183"/>
    </location>
</feature>
<dbReference type="Gene3D" id="1.20.58.1460">
    <property type="match status" value="1"/>
</dbReference>
<dbReference type="PANTHER" id="PTHR30319:SF1">
    <property type="entry name" value="TRANSCRIPTIONAL REPRESSOR PAAX"/>
    <property type="match status" value="1"/>
</dbReference>
<evidence type="ECO:0000259" key="1">
    <source>
        <dbReference type="Pfam" id="PF08223"/>
    </source>
</evidence>
<gene>
    <name evidence="3" type="ORF">FHR33_001628</name>
</gene>